<dbReference type="InterPro" id="IPR051091">
    <property type="entry name" value="O-Glucosyltr/Glycosyltrsf_90"/>
</dbReference>
<keyword evidence="2" id="KW-0472">Membrane</keyword>
<keyword evidence="2" id="KW-1133">Transmembrane helix</keyword>
<evidence type="ECO:0000256" key="1">
    <source>
        <dbReference type="SAM" id="MobiDB-lite"/>
    </source>
</evidence>
<dbReference type="Pfam" id="PF05686">
    <property type="entry name" value="Glyco_transf_90"/>
    <property type="match status" value="1"/>
</dbReference>
<feature type="transmembrane region" description="Helical" evidence="2">
    <location>
        <begin position="63"/>
        <end position="83"/>
    </location>
</feature>
<accession>A0A0F7SLZ7</accession>
<evidence type="ECO:0000259" key="3">
    <source>
        <dbReference type="SMART" id="SM00672"/>
    </source>
</evidence>
<keyword evidence="2" id="KW-0812">Transmembrane</keyword>
<dbReference type="PANTHER" id="PTHR12203">
    <property type="entry name" value="KDEL LYS-ASP-GLU-LEU CONTAINING - RELATED"/>
    <property type="match status" value="1"/>
</dbReference>
<proteinExistence type="predicted"/>
<dbReference type="PANTHER" id="PTHR12203:SF118">
    <property type="entry name" value="BETA-1,2-XYLOSYLTRANSFERASE 1"/>
    <property type="match status" value="1"/>
</dbReference>
<evidence type="ECO:0000313" key="4">
    <source>
        <dbReference type="EMBL" id="CDZ98464.1"/>
    </source>
</evidence>
<dbReference type="InterPro" id="IPR006598">
    <property type="entry name" value="CAP10"/>
</dbReference>
<organism evidence="4">
    <name type="scientific">Phaffia rhodozyma</name>
    <name type="common">Yeast</name>
    <name type="synonym">Xanthophyllomyces dendrorhous</name>
    <dbReference type="NCBI Taxonomy" id="264483"/>
    <lineage>
        <taxon>Eukaryota</taxon>
        <taxon>Fungi</taxon>
        <taxon>Dikarya</taxon>
        <taxon>Basidiomycota</taxon>
        <taxon>Agaricomycotina</taxon>
        <taxon>Tremellomycetes</taxon>
        <taxon>Cystofilobasidiales</taxon>
        <taxon>Mrakiaceae</taxon>
        <taxon>Phaffia</taxon>
    </lineage>
</organism>
<dbReference type="EMBL" id="LN483345">
    <property type="protein sequence ID" value="CDZ98464.1"/>
    <property type="molecule type" value="Genomic_DNA"/>
</dbReference>
<evidence type="ECO:0000256" key="2">
    <source>
        <dbReference type="SAM" id="Phobius"/>
    </source>
</evidence>
<name>A0A0F7SLZ7_PHARH</name>
<dbReference type="SMART" id="SM00672">
    <property type="entry name" value="CAP10"/>
    <property type="match status" value="1"/>
</dbReference>
<feature type="region of interest" description="Disordered" evidence="1">
    <location>
        <begin position="1"/>
        <end position="20"/>
    </location>
</feature>
<protein>
    <submittedName>
        <fullName evidence="4">Endoplasmic reticulum protein EP58, contains filamin rod domain and KDEL motif</fullName>
    </submittedName>
</protein>
<sequence>MSRQRASVPEPIGSPAADDFTKTYTTSTRQASFSQPSLQPSGKFILNRWWFYIRRRRIFSRSIWTIVLYGLVVVFLMRTFILWSNTLPSAASAGGDYSLSGGLNYILDQPIVQKSKQLLSSGQIESASKPVSPEPVSDGKVKSRSGHKLKDGILHVDTLQPTSQHPIYQLMRDAKRDWNAKIARQSTTLEEAVVEYRRRNHRNPPLGFDKWWEYVQKHNVPLPDEYDQINKDLSPFRAFTPTVLRARTPEARDLTDTFTFSVSNGVASIDHVTFDPERITGAEKRMKDQLHLLKDVAKHIPDFESVYSIHDRPTRLMSHAHRSDLLETADDGEYFDDKTLVETHQDDWSVMCGPMTNINTAGFSKKISSAKSFIYSHSIAMDICTHPSLTLLHGAFISGNPNTQPKAIPIFSLSKTPAHADILGIPTDYWESTSEDPLLEPWSAKTDARLVWRGKNTGGQHSNAIDWKSMHRLRLPGMAKHDDPTMVNVMSSPKMSSYMGADLKLKDSMKRVKAGPMNKRMTDIALSLDEYLDTPPEAIQCNVEQGICAEIANNYPFATFVRKRDEPTYKYLLDIDGNAWSARFKRSLNTGSLVFKSTVHVEFWNDRIQPWLHYVPVKVDYSDLYDILVFFRGDNEKGTNGEDTLAAKIAEGGLNWSHTHWREEDMTAYLFRLYLEYARLTAKNRSKADFKLPKH</sequence>
<reference evidence="4" key="1">
    <citation type="submission" date="2014-08" db="EMBL/GenBank/DDBJ databases">
        <authorList>
            <person name="Sharma Rahul"/>
            <person name="Thines Marco"/>
        </authorList>
    </citation>
    <scope>NUCLEOTIDE SEQUENCE</scope>
</reference>
<dbReference type="AlphaFoldDB" id="A0A0F7SLZ7"/>
<feature type="region of interest" description="Disordered" evidence="1">
    <location>
        <begin position="123"/>
        <end position="145"/>
    </location>
</feature>
<feature type="domain" description="Glycosyl transferase CAP10" evidence="3">
    <location>
        <begin position="397"/>
        <end position="684"/>
    </location>
</feature>